<evidence type="ECO:0000256" key="10">
    <source>
        <dbReference type="ARBA" id="ARBA00048968"/>
    </source>
</evidence>
<evidence type="ECO:0000256" key="8">
    <source>
        <dbReference type="ARBA" id="ARBA00023008"/>
    </source>
</evidence>
<organism evidence="12 13">
    <name type="scientific">Litorihabitans aurantiacus</name>
    <dbReference type="NCBI Taxonomy" id="1930061"/>
    <lineage>
        <taxon>Bacteria</taxon>
        <taxon>Bacillati</taxon>
        <taxon>Actinomycetota</taxon>
        <taxon>Actinomycetes</taxon>
        <taxon>Micrococcales</taxon>
        <taxon>Beutenbergiaceae</taxon>
        <taxon>Litorihabitans</taxon>
    </lineage>
</organism>
<comment type="similarity">
    <text evidence="3">Belongs to the purine nucleoside phosphorylase YfiH/LACC1 family.</text>
</comment>
<dbReference type="Pfam" id="PF02578">
    <property type="entry name" value="Cu-oxidase_4"/>
    <property type="match status" value="1"/>
</dbReference>
<evidence type="ECO:0000256" key="7">
    <source>
        <dbReference type="ARBA" id="ARBA00022833"/>
    </source>
</evidence>
<keyword evidence="13" id="KW-1185">Reference proteome</keyword>
<accession>A0AA37XEN8</accession>
<sequence>MTLPDTADGEVDPQVLRADLAVGVSAFFTTRAGGVSAPPRDGLNLGAGVGDDPRAVATNRARVAAVLGAPVTWSRPVHGRDVARIGPDGRAVGAVGGDALAVDALVTTAPGRGVAALAADCVPVLLAAVVGEGDARAGRPLAVAAVHSGRRGLLAGVLPAAVEALRAAAGETSATAPSGVELRAVVGPAICGRCYEVPQEMRGEVGAVEPAAVATTSWGTPALDLPAGVLAQLGRAGVMATSVGVCTHEDERFYSYRRDGVTGRFAGVVATRRGGMPGGAATGG</sequence>
<comment type="catalytic activity">
    <reaction evidence="11">
        <text>S-methyl-5'-thioadenosine + phosphate = 5-(methylsulfanyl)-alpha-D-ribose 1-phosphate + adenine</text>
        <dbReference type="Rhea" id="RHEA:11852"/>
        <dbReference type="ChEBI" id="CHEBI:16708"/>
        <dbReference type="ChEBI" id="CHEBI:17509"/>
        <dbReference type="ChEBI" id="CHEBI:43474"/>
        <dbReference type="ChEBI" id="CHEBI:58533"/>
        <dbReference type="EC" id="2.4.2.28"/>
    </reaction>
    <physiologicalReaction direction="left-to-right" evidence="11">
        <dbReference type="Rhea" id="RHEA:11853"/>
    </physiologicalReaction>
</comment>
<keyword evidence="5" id="KW-0479">Metal-binding</keyword>
<evidence type="ECO:0000256" key="4">
    <source>
        <dbReference type="ARBA" id="ARBA00022679"/>
    </source>
</evidence>
<reference evidence="12" key="2">
    <citation type="submission" date="2023-02" db="EMBL/GenBank/DDBJ databases">
        <authorList>
            <person name="Sun Q."/>
            <person name="Mori K."/>
        </authorList>
    </citation>
    <scope>NUCLEOTIDE SEQUENCE</scope>
    <source>
        <strain evidence="12">NBRC 112290</strain>
    </source>
</reference>
<dbReference type="AlphaFoldDB" id="A0AA37XEN8"/>
<evidence type="ECO:0000256" key="11">
    <source>
        <dbReference type="ARBA" id="ARBA00049893"/>
    </source>
</evidence>
<comment type="catalytic activity">
    <reaction evidence="10">
        <text>adenosine + phosphate = alpha-D-ribose 1-phosphate + adenine</text>
        <dbReference type="Rhea" id="RHEA:27642"/>
        <dbReference type="ChEBI" id="CHEBI:16335"/>
        <dbReference type="ChEBI" id="CHEBI:16708"/>
        <dbReference type="ChEBI" id="CHEBI:43474"/>
        <dbReference type="ChEBI" id="CHEBI:57720"/>
        <dbReference type="EC" id="2.4.2.1"/>
    </reaction>
    <physiologicalReaction direction="left-to-right" evidence="10">
        <dbReference type="Rhea" id="RHEA:27643"/>
    </physiologicalReaction>
</comment>
<dbReference type="SUPFAM" id="SSF64438">
    <property type="entry name" value="CNF1/YfiH-like putative cysteine hydrolases"/>
    <property type="match status" value="1"/>
</dbReference>
<evidence type="ECO:0000256" key="3">
    <source>
        <dbReference type="ARBA" id="ARBA00007353"/>
    </source>
</evidence>
<keyword evidence="8" id="KW-0186">Copper</keyword>
<dbReference type="InterPro" id="IPR003730">
    <property type="entry name" value="Cu_polyphenol_OxRdtase"/>
</dbReference>
<gene>
    <name evidence="12" type="ORF">GCM10025875_17040</name>
</gene>
<protein>
    <submittedName>
        <fullName evidence="12">Laccase domain protein</fullName>
    </submittedName>
</protein>
<comment type="catalytic activity">
    <reaction evidence="9">
        <text>adenosine + H2O + H(+) = inosine + NH4(+)</text>
        <dbReference type="Rhea" id="RHEA:24408"/>
        <dbReference type="ChEBI" id="CHEBI:15377"/>
        <dbReference type="ChEBI" id="CHEBI:15378"/>
        <dbReference type="ChEBI" id="CHEBI:16335"/>
        <dbReference type="ChEBI" id="CHEBI:17596"/>
        <dbReference type="ChEBI" id="CHEBI:28938"/>
        <dbReference type="EC" id="3.5.4.4"/>
    </reaction>
    <physiologicalReaction direction="left-to-right" evidence="9">
        <dbReference type="Rhea" id="RHEA:24409"/>
    </physiologicalReaction>
</comment>
<comment type="caution">
    <text evidence="12">The sequence shown here is derived from an EMBL/GenBank/DDBJ whole genome shotgun (WGS) entry which is preliminary data.</text>
</comment>
<dbReference type="InterPro" id="IPR011324">
    <property type="entry name" value="Cytotoxic_necrot_fac-like_cat"/>
</dbReference>
<dbReference type="EMBL" id="BSUM01000001">
    <property type="protein sequence ID" value="GMA31712.1"/>
    <property type="molecule type" value="Genomic_DNA"/>
</dbReference>
<dbReference type="PANTHER" id="PTHR30616:SF2">
    <property type="entry name" value="PURINE NUCLEOSIDE PHOSPHORYLASE LACC1"/>
    <property type="match status" value="1"/>
</dbReference>
<keyword evidence="4" id="KW-0808">Transferase</keyword>
<comment type="function">
    <text evidence="2">Purine nucleoside enzyme that catalyzes the phosphorolysis of adenosine and inosine nucleosides, yielding D-ribose 1-phosphate and the respective free bases, adenine and hypoxanthine. Also catalyzes the phosphorolysis of S-methyl-5'-thioadenosine into adenine and S-methyl-5-thio-alpha-D-ribose 1-phosphate. Also has adenosine deaminase activity.</text>
</comment>
<evidence type="ECO:0000256" key="9">
    <source>
        <dbReference type="ARBA" id="ARBA00047989"/>
    </source>
</evidence>
<dbReference type="CDD" id="cd16833">
    <property type="entry name" value="YfiH"/>
    <property type="match status" value="1"/>
</dbReference>
<dbReference type="GO" id="GO:0017061">
    <property type="term" value="F:S-methyl-5-thioadenosine phosphorylase activity"/>
    <property type="evidence" value="ECO:0007669"/>
    <property type="project" value="UniProtKB-EC"/>
</dbReference>
<comment type="catalytic activity">
    <reaction evidence="1">
        <text>inosine + phosphate = alpha-D-ribose 1-phosphate + hypoxanthine</text>
        <dbReference type="Rhea" id="RHEA:27646"/>
        <dbReference type="ChEBI" id="CHEBI:17368"/>
        <dbReference type="ChEBI" id="CHEBI:17596"/>
        <dbReference type="ChEBI" id="CHEBI:43474"/>
        <dbReference type="ChEBI" id="CHEBI:57720"/>
        <dbReference type="EC" id="2.4.2.1"/>
    </reaction>
    <physiologicalReaction direction="left-to-right" evidence="1">
        <dbReference type="Rhea" id="RHEA:27647"/>
    </physiologicalReaction>
</comment>
<evidence type="ECO:0000256" key="2">
    <source>
        <dbReference type="ARBA" id="ARBA00003215"/>
    </source>
</evidence>
<name>A0AA37XEN8_9MICO</name>
<dbReference type="Gene3D" id="3.60.140.10">
    <property type="entry name" value="CNF1/YfiH-like putative cysteine hydrolases"/>
    <property type="match status" value="1"/>
</dbReference>
<evidence type="ECO:0000256" key="1">
    <source>
        <dbReference type="ARBA" id="ARBA00000553"/>
    </source>
</evidence>
<dbReference type="Proteomes" id="UP001157161">
    <property type="component" value="Unassembled WGS sequence"/>
</dbReference>
<reference evidence="12" key="1">
    <citation type="journal article" date="2014" name="Int. J. Syst. Evol. Microbiol.">
        <title>Complete genome sequence of Corynebacterium casei LMG S-19264T (=DSM 44701T), isolated from a smear-ripened cheese.</title>
        <authorList>
            <consortium name="US DOE Joint Genome Institute (JGI-PGF)"/>
            <person name="Walter F."/>
            <person name="Albersmeier A."/>
            <person name="Kalinowski J."/>
            <person name="Ruckert C."/>
        </authorList>
    </citation>
    <scope>NUCLEOTIDE SEQUENCE</scope>
    <source>
        <strain evidence="12">NBRC 112290</strain>
    </source>
</reference>
<dbReference type="RefSeq" id="WP_284250494.1">
    <property type="nucleotide sequence ID" value="NZ_BSUM01000001.1"/>
</dbReference>
<evidence type="ECO:0000313" key="12">
    <source>
        <dbReference type="EMBL" id="GMA31712.1"/>
    </source>
</evidence>
<evidence type="ECO:0000256" key="5">
    <source>
        <dbReference type="ARBA" id="ARBA00022723"/>
    </source>
</evidence>
<evidence type="ECO:0000313" key="13">
    <source>
        <dbReference type="Proteomes" id="UP001157161"/>
    </source>
</evidence>
<evidence type="ECO:0000256" key="6">
    <source>
        <dbReference type="ARBA" id="ARBA00022801"/>
    </source>
</evidence>
<dbReference type="GO" id="GO:0016787">
    <property type="term" value="F:hydrolase activity"/>
    <property type="evidence" value="ECO:0007669"/>
    <property type="project" value="UniProtKB-KW"/>
</dbReference>
<dbReference type="PANTHER" id="PTHR30616">
    <property type="entry name" value="UNCHARACTERIZED PROTEIN YFIH"/>
    <property type="match status" value="1"/>
</dbReference>
<dbReference type="InterPro" id="IPR038371">
    <property type="entry name" value="Cu_polyphenol_OxRdtase_sf"/>
</dbReference>
<keyword evidence="7" id="KW-0862">Zinc</keyword>
<keyword evidence="6" id="KW-0378">Hydrolase</keyword>
<proteinExistence type="inferred from homology"/>
<dbReference type="GO" id="GO:0005507">
    <property type="term" value="F:copper ion binding"/>
    <property type="evidence" value="ECO:0007669"/>
    <property type="project" value="TreeGrafter"/>
</dbReference>